<keyword evidence="3" id="KW-1185">Reference proteome</keyword>
<dbReference type="Proteomes" id="UP000266841">
    <property type="component" value="Unassembled WGS sequence"/>
</dbReference>
<keyword evidence="1" id="KW-0732">Signal</keyword>
<feature type="signal peptide" evidence="1">
    <location>
        <begin position="1"/>
        <end position="21"/>
    </location>
</feature>
<evidence type="ECO:0000256" key="1">
    <source>
        <dbReference type="SAM" id="SignalP"/>
    </source>
</evidence>
<evidence type="ECO:0008006" key="4">
    <source>
        <dbReference type="Google" id="ProtNLM"/>
    </source>
</evidence>
<name>K0T9F6_THAOC</name>
<dbReference type="OrthoDB" id="46043at2759"/>
<dbReference type="EMBL" id="AGNL01003916">
    <property type="protein sequence ID" value="EJK74150.1"/>
    <property type="molecule type" value="Genomic_DNA"/>
</dbReference>
<feature type="chain" id="PRO_5003837803" description="Hexosyltransferase" evidence="1">
    <location>
        <begin position="22"/>
        <end position="361"/>
    </location>
</feature>
<dbReference type="AlphaFoldDB" id="K0T9F6"/>
<accession>K0T9F6</accession>
<dbReference type="PROSITE" id="PS51257">
    <property type="entry name" value="PROKAR_LIPOPROTEIN"/>
    <property type="match status" value="1"/>
</dbReference>
<sequence length="361" mass="40720">MRTRGHLAAAVFIVCLWGLFSYNPSAFTTSCLWQSQSSLKLNDTVDDLPSVHVCFALSGEETGFLREFEVALKSVLLNAPLERDLTIHILADQRAYIALANNSSTGRLPPVFERIELHKWTSRNQVNLNLYDISPEIPGLLDQTRETFRRGFNSTSVEIEIEQHTAGTYFRLWADKVIPPELNAEHLLYLDTDVVIMSNLEALMNEVNRQPDSIFHWGIGHCAGFVIFNVRRMNEIWSLASESDLRRISHEFEQGRVNDQLLLVAINSTYPREVNILSAPWDMSVTSHWRPKQSLLLGRSGVGMLHFNGGAASKDAYFDNGGKFLSAYPDTWGEATYYVNLSWSADACWAHNPKVVGSKPT</sequence>
<protein>
    <recommendedName>
        <fullName evidence="4">Hexosyltransferase</fullName>
    </recommendedName>
</protein>
<evidence type="ECO:0000313" key="3">
    <source>
        <dbReference type="Proteomes" id="UP000266841"/>
    </source>
</evidence>
<dbReference type="Gene3D" id="3.90.550.10">
    <property type="entry name" value="Spore Coat Polysaccharide Biosynthesis Protein SpsA, Chain A"/>
    <property type="match status" value="1"/>
</dbReference>
<gene>
    <name evidence="2" type="ORF">THAOC_04190</name>
</gene>
<comment type="caution">
    <text evidence="2">The sequence shown here is derived from an EMBL/GenBank/DDBJ whole genome shotgun (WGS) entry which is preliminary data.</text>
</comment>
<dbReference type="InterPro" id="IPR029044">
    <property type="entry name" value="Nucleotide-diphossugar_trans"/>
</dbReference>
<dbReference type="SUPFAM" id="SSF53448">
    <property type="entry name" value="Nucleotide-diphospho-sugar transferases"/>
    <property type="match status" value="1"/>
</dbReference>
<organism evidence="2 3">
    <name type="scientific">Thalassiosira oceanica</name>
    <name type="common">Marine diatom</name>
    <dbReference type="NCBI Taxonomy" id="159749"/>
    <lineage>
        <taxon>Eukaryota</taxon>
        <taxon>Sar</taxon>
        <taxon>Stramenopiles</taxon>
        <taxon>Ochrophyta</taxon>
        <taxon>Bacillariophyta</taxon>
        <taxon>Coscinodiscophyceae</taxon>
        <taxon>Thalassiosirophycidae</taxon>
        <taxon>Thalassiosirales</taxon>
        <taxon>Thalassiosiraceae</taxon>
        <taxon>Thalassiosira</taxon>
    </lineage>
</organism>
<proteinExistence type="predicted"/>
<evidence type="ECO:0000313" key="2">
    <source>
        <dbReference type="EMBL" id="EJK74150.1"/>
    </source>
</evidence>
<reference evidence="2 3" key="1">
    <citation type="journal article" date="2012" name="Genome Biol.">
        <title>Genome and low-iron response of an oceanic diatom adapted to chronic iron limitation.</title>
        <authorList>
            <person name="Lommer M."/>
            <person name="Specht M."/>
            <person name="Roy A.S."/>
            <person name="Kraemer L."/>
            <person name="Andreson R."/>
            <person name="Gutowska M.A."/>
            <person name="Wolf J."/>
            <person name="Bergner S.V."/>
            <person name="Schilhabel M.B."/>
            <person name="Klostermeier U.C."/>
            <person name="Beiko R.G."/>
            <person name="Rosenstiel P."/>
            <person name="Hippler M."/>
            <person name="Laroche J."/>
        </authorList>
    </citation>
    <scope>NUCLEOTIDE SEQUENCE [LARGE SCALE GENOMIC DNA]</scope>
    <source>
        <strain evidence="2 3">CCMP1005</strain>
    </source>
</reference>